<accession>A0A2Z6QDX9</accession>
<reference evidence="1 2" key="1">
    <citation type="submission" date="2017-11" db="EMBL/GenBank/DDBJ databases">
        <title>The genome of Rhizophagus clarus HR1 reveals common genetic basis of auxotrophy among arbuscular mycorrhizal fungi.</title>
        <authorList>
            <person name="Kobayashi Y."/>
        </authorList>
    </citation>
    <scope>NUCLEOTIDE SEQUENCE [LARGE SCALE GENOMIC DNA]</scope>
    <source>
        <strain evidence="1 2">HR1</strain>
    </source>
</reference>
<dbReference type="AlphaFoldDB" id="A0A2Z6QDX9"/>
<evidence type="ECO:0000313" key="1">
    <source>
        <dbReference type="EMBL" id="GBB87775.1"/>
    </source>
</evidence>
<dbReference type="Proteomes" id="UP000247702">
    <property type="component" value="Unassembled WGS sequence"/>
</dbReference>
<name>A0A2Z6QDX9_9GLOM</name>
<comment type="caution">
    <text evidence="1">The sequence shown here is derived from an EMBL/GenBank/DDBJ whole genome shotgun (WGS) entry which is preliminary data.</text>
</comment>
<proteinExistence type="predicted"/>
<dbReference type="EMBL" id="BEXD01000478">
    <property type="protein sequence ID" value="GBB87775.1"/>
    <property type="molecule type" value="Genomic_DNA"/>
</dbReference>
<organism evidence="1 2">
    <name type="scientific">Rhizophagus clarus</name>
    <dbReference type="NCBI Taxonomy" id="94130"/>
    <lineage>
        <taxon>Eukaryota</taxon>
        <taxon>Fungi</taxon>
        <taxon>Fungi incertae sedis</taxon>
        <taxon>Mucoromycota</taxon>
        <taxon>Glomeromycotina</taxon>
        <taxon>Glomeromycetes</taxon>
        <taxon>Glomerales</taxon>
        <taxon>Glomeraceae</taxon>
        <taxon>Rhizophagus</taxon>
    </lineage>
</organism>
<keyword evidence="2" id="KW-1185">Reference proteome</keyword>
<protein>
    <submittedName>
        <fullName evidence="1">Uncharacterized protein</fullName>
    </submittedName>
</protein>
<evidence type="ECO:0000313" key="2">
    <source>
        <dbReference type="Proteomes" id="UP000247702"/>
    </source>
</evidence>
<sequence length="123" mass="14684">MRKSPAKVYVLPSHAISSHLTTLVERWNLGKARQSVSDKRYLKYFVKKSSKHWSLRDFDCWALNYVKNCQQGATHRIFYRYLNGILLDEKSSRRKIKAYWYKEGRFEKCKQIVENAGSVKEYQ</sequence>
<gene>
    <name evidence="1" type="ORF">RclHR1_14280006</name>
</gene>